<proteinExistence type="predicted"/>
<evidence type="ECO:0000313" key="2">
    <source>
        <dbReference type="Proteomes" id="UP001144978"/>
    </source>
</evidence>
<organism evidence="1 2">
    <name type="scientific">Trametes sanguinea</name>
    <dbReference type="NCBI Taxonomy" id="158606"/>
    <lineage>
        <taxon>Eukaryota</taxon>
        <taxon>Fungi</taxon>
        <taxon>Dikarya</taxon>
        <taxon>Basidiomycota</taxon>
        <taxon>Agaricomycotina</taxon>
        <taxon>Agaricomycetes</taxon>
        <taxon>Polyporales</taxon>
        <taxon>Polyporaceae</taxon>
        <taxon>Trametes</taxon>
    </lineage>
</organism>
<name>A0ACC1Q8R7_9APHY</name>
<protein>
    <submittedName>
        <fullName evidence="1">Uncharacterized protein</fullName>
    </submittedName>
</protein>
<dbReference type="EMBL" id="JANSHE010000199">
    <property type="protein sequence ID" value="KAJ3014664.1"/>
    <property type="molecule type" value="Genomic_DNA"/>
</dbReference>
<dbReference type="Proteomes" id="UP001144978">
    <property type="component" value="Unassembled WGS sequence"/>
</dbReference>
<evidence type="ECO:0000313" key="1">
    <source>
        <dbReference type="EMBL" id="KAJ3014664.1"/>
    </source>
</evidence>
<gene>
    <name evidence="1" type="ORF">NUW54_g1246</name>
</gene>
<keyword evidence="2" id="KW-1185">Reference proteome</keyword>
<sequence>MARSTEPGSGGLAVSREMQMLLDKPGFLSVREGGQRLRVLYRQNSINFNPSLLSEFAVLVFIGAVDGTKEMVESGQAPDLSGQETGYKYGYAAIALFGAQRLASDPRSDHIGALKYLLEHGMPADVPDVVGYTALHHACMAYPRADIARVLLEHGADPNRQDRFGSVPLIVAFQNESIDAIEVLMEFGARLDIKEADGVSPDTFFLRCGPKVTAVVQKWKRKRAGETAPLDEKACTVCRKTDVQLKWCAKCHKTWYCSKECQSRCPPSSFSLRAHLRPHQSLIGQVTSKPAFHTTPRAPSR</sequence>
<accession>A0ACC1Q8R7</accession>
<comment type="caution">
    <text evidence="1">The sequence shown here is derived from an EMBL/GenBank/DDBJ whole genome shotgun (WGS) entry which is preliminary data.</text>
</comment>
<reference evidence="1" key="1">
    <citation type="submission" date="2022-08" db="EMBL/GenBank/DDBJ databases">
        <title>Genome Sequence of Pycnoporus sanguineus.</title>
        <authorList>
            <person name="Buettner E."/>
        </authorList>
    </citation>
    <scope>NUCLEOTIDE SEQUENCE</scope>
    <source>
        <strain evidence="1">CG-C14</strain>
    </source>
</reference>